<dbReference type="CDD" id="cd04179">
    <property type="entry name" value="DPM_DPG-synthase_like"/>
    <property type="match status" value="1"/>
</dbReference>
<dbReference type="HOGENOM" id="CLU_033536_7_3_2"/>
<proteinExistence type="predicted"/>
<dbReference type="Gene3D" id="3.90.550.10">
    <property type="entry name" value="Spore Coat Polysaccharide Biosynthesis Protein SpsA, Chain A"/>
    <property type="match status" value="1"/>
</dbReference>
<evidence type="ECO:0000313" key="4">
    <source>
        <dbReference type="Proteomes" id="UP000002595"/>
    </source>
</evidence>
<dbReference type="Pfam" id="PF00535">
    <property type="entry name" value="Glycos_transf_2"/>
    <property type="match status" value="1"/>
</dbReference>
<reference evidence="3" key="1">
    <citation type="submission" date="2006-12" db="EMBL/GenBank/DDBJ databases">
        <title>Complete sequence of Pyrobaculum islandicum DSM 4184.</title>
        <authorList>
            <person name="Copeland A."/>
            <person name="Lucas S."/>
            <person name="Lapidus A."/>
            <person name="Barry K."/>
            <person name="Detter J.C."/>
            <person name="Glavina del Rio T."/>
            <person name="Dalin E."/>
            <person name="Tice H."/>
            <person name="Pitluck S."/>
            <person name="Meincke L."/>
            <person name="Brettin T."/>
            <person name="Bruce D."/>
            <person name="Han C."/>
            <person name="Tapia R."/>
            <person name="Gilna P."/>
            <person name="Schmutz J."/>
            <person name="Larimer F."/>
            <person name="Land M."/>
            <person name="Hauser L."/>
            <person name="Kyrpides N."/>
            <person name="Mikhailova N."/>
            <person name="Cozen A.E."/>
            <person name="Fitz-Gibbon S.T."/>
            <person name="House C.H."/>
            <person name="Saltikov C."/>
            <person name="Lowe T."/>
            <person name="Richardson P."/>
        </authorList>
    </citation>
    <scope>NUCLEOTIDE SEQUENCE [LARGE SCALE GENOMIC DNA]</scope>
    <source>
        <strain evidence="3">DSM 4184</strain>
    </source>
</reference>
<accession>A1RQT9</accession>
<keyword evidence="1" id="KW-1133">Transmembrane helix</keyword>
<dbReference type="OrthoDB" id="11098at2157"/>
<evidence type="ECO:0000256" key="1">
    <source>
        <dbReference type="SAM" id="Phobius"/>
    </source>
</evidence>
<dbReference type="RefSeq" id="WP_011761898.1">
    <property type="nucleotide sequence ID" value="NC_008701.1"/>
</dbReference>
<organism evidence="3 4">
    <name type="scientific">Pyrobaculum islandicum (strain DSM 4184 / JCM 9189 / GEO3)</name>
    <dbReference type="NCBI Taxonomy" id="384616"/>
    <lineage>
        <taxon>Archaea</taxon>
        <taxon>Thermoproteota</taxon>
        <taxon>Thermoprotei</taxon>
        <taxon>Thermoproteales</taxon>
        <taxon>Thermoproteaceae</taxon>
        <taxon>Pyrobaculum</taxon>
    </lineage>
</organism>
<dbReference type="InterPro" id="IPR029044">
    <property type="entry name" value="Nucleotide-diphossugar_trans"/>
</dbReference>
<feature type="transmembrane region" description="Helical" evidence="1">
    <location>
        <begin position="355"/>
        <end position="374"/>
    </location>
</feature>
<dbReference type="CAZy" id="GT2">
    <property type="family name" value="Glycosyltransferase Family 2"/>
</dbReference>
<feature type="transmembrane region" description="Helical" evidence="1">
    <location>
        <begin position="325"/>
        <end position="343"/>
    </location>
</feature>
<dbReference type="Proteomes" id="UP000002595">
    <property type="component" value="Chromosome"/>
</dbReference>
<dbReference type="GeneID" id="4617809"/>
<dbReference type="InterPro" id="IPR050256">
    <property type="entry name" value="Glycosyltransferase_2"/>
</dbReference>
<keyword evidence="1" id="KW-0472">Membrane</keyword>
<gene>
    <name evidence="3" type="ordered locus">Pisl_0138</name>
</gene>
<evidence type="ECO:0000259" key="2">
    <source>
        <dbReference type="Pfam" id="PF00535"/>
    </source>
</evidence>
<keyword evidence="1" id="KW-0812">Transmembrane</keyword>
<evidence type="ECO:0000313" key="3">
    <source>
        <dbReference type="EMBL" id="ABL87321.1"/>
    </source>
</evidence>
<dbReference type="SUPFAM" id="SSF53448">
    <property type="entry name" value="Nucleotide-diphospho-sugar transferases"/>
    <property type="match status" value="1"/>
</dbReference>
<dbReference type="GO" id="GO:0016740">
    <property type="term" value="F:transferase activity"/>
    <property type="evidence" value="ECO:0007669"/>
    <property type="project" value="UniProtKB-KW"/>
</dbReference>
<name>A1RQT9_PYRIL</name>
<keyword evidence="3" id="KW-0808">Transferase</keyword>
<feature type="transmembrane region" description="Helical" evidence="1">
    <location>
        <begin position="216"/>
        <end position="238"/>
    </location>
</feature>
<feature type="domain" description="Glycosyltransferase 2-like" evidence="2">
    <location>
        <begin position="4"/>
        <end position="110"/>
    </location>
</feature>
<dbReference type="PANTHER" id="PTHR48090:SF7">
    <property type="entry name" value="RFBJ PROTEIN"/>
    <property type="match status" value="1"/>
</dbReference>
<dbReference type="eggNOG" id="arCOG00894">
    <property type="taxonomic scope" value="Archaea"/>
</dbReference>
<keyword evidence="4" id="KW-1185">Reference proteome</keyword>
<dbReference type="KEGG" id="pis:Pisl_0138"/>
<dbReference type="EMBL" id="CP000504">
    <property type="protein sequence ID" value="ABL87321.1"/>
    <property type="molecule type" value="Genomic_DNA"/>
</dbReference>
<dbReference type="InterPro" id="IPR001173">
    <property type="entry name" value="Glyco_trans_2-like"/>
</dbReference>
<dbReference type="STRING" id="384616.Pisl_0138"/>
<protein>
    <submittedName>
        <fullName evidence="3">Glycosyl transferase, family 2</fullName>
    </submittedName>
</protein>
<dbReference type="AlphaFoldDB" id="A1RQT9"/>
<sequence length="389" mass="42194">MCITVVLPVLNEAEALPKVVEELRAAGFNNILVVDGGSTDGSVEVAKRLGVRVISQMGRGKGMAVRTALMYVDTPYVAFLDADYTYPAEDLKKLLPLLRHYDVVLGARRGEMPLIYRLGNKALGWLFRLLFGVDIRDPLTGMYAARTEVLRDAALEARGFDLEVDLLAKALANGARVAEVEIGYRRRVGKKKLKPWHGLSIALKSLSLAYRLNPTLSLSLLGSFLLVPGVALGSWVAYRFFYQGVPHYMLGLFSLILIMLGALSIALLPLATAVLRLQAAVRRRDLRLPTDCLPPLPEPTPLATPALAKSEGGETETPLLHVGRGLVLSFMALLATAAYYLGVGDTTTANKLAEWAYYALAGAVVALLIDAAVVSRREQRESQTLGSHG</sequence>
<dbReference type="PANTHER" id="PTHR48090">
    <property type="entry name" value="UNDECAPRENYL-PHOSPHATE 4-DEOXY-4-FORMAMIDO-L-ARABINOSE TRANSFERASE-RELATED"/>
    <property type="match status" value="1"/>
</dbReference>
<feature type="transmembrane region" description="Helical" evidence="1">
    <location>
        <begin position="250"/>
        <end position="277"/>
    </location>
</feature>